<evidence type="ECO:0000313" key="4">
    <source>
        <dbReference type="Proteomes" id="UP001497457"/>
    </source>
</evidence>
<reference evidence="3" key="1">
    <citation type="submission" date="2024-10" db="EMBL/GenBank/DDBJ databases">
        <authorList>
            <person name="Ryan C."/>
        </authorList>
    </citation>
    <scope>NUCLEOTIDE SEQUENCE [LARGE SCALE GENOMIC DNA]</scope>
</reference>
<accession>A0ABC9BC65</accession>
<dbReference type="PANTHER" id="PTHR33326">
    <property type="entry name" value="OS05G0543800 PROTEIN"/>
    <property type="match status" value="1"/>
</dbReference>
<proteinExistence type="predicted"/>
<protein>
    <recommendedName>
        <fullName evidence="2">DUF3615 domain-containing protein</fullName>
    </recommendedName>
</protein>
<gene>
    <name evidence="3" type="ORF">URODEC1_LOCUS63955</name>
</gene>
<keyword evidence="4" id="KW-1185">Reference proteome</keyword>
<dbReference type="InterPro" id="IPR022059">
    <property type="entry name" value="DUF3615"/>
</dbReference>
<dbReference type="Proteomes" id="UP001497457">
    <property type="component" value="Chromosome 25rd"/>
</dbReference>
<evidence type="ECO:0000313" key="3">
    <source>
        <dbReference type="EMBL" id="CAL4998720.1"/>
    </source>
</evidence>
<dbReference type="AlphaFoldDB" id="A0ABC9BC65"/>
<feature type="compositionally biased region" description="Low complexity" evidence="1">
    <location>
        <begin position="197"/>
        <end position="208"/>
    </location>
</feature>
<dbReference type="PANTHER" id="PTHR33326:SF14">
    <property type="entry name" value="EXPRESSED PROTEIN"/>
    <property type="match status" value="1"/>
</dbReference>
<feature type="region of interest" description="Disordered" evidence="1">
    <location>
        <begin position="1"/>
        <end position="47"/>
    </location>
</feature>
<evidence type="ECO:0000259" key="2">
    <source>
        <dbReference type="Pfam" id="PF12274"/>
    </source>
</evidence>
<name>A0ABC9BC65_9POAL</name>
<evidence type="ECO:0000256" key="1">
    <source>
        <dbReference type="SAM" id="MobiDB-lite"/>
    </source>
</evidence>
<dbReference type="Pfam" id="PF12274">
    <property type="entry name" value="DUF3615"/>
    <property type="match status" value="1"/>
</dbReference>
<sequence length="449" mass="50557">MDDGTDSDPATGPPPPAEEAPDPSSWGSAEPSRGSLEAPRDPRSRRRRRRQFAINYIDPVTGLIFPTETAHRQFIMDRRLRGSRTSSEASFFAASPSNYPGSRRLRQSVLYSDRPRRAQPRRPELARRIPVRRAAVSLSNDEYPVQPVPVGYGFGTVGSAPPPRPKWLGGVRGQGGFKKNTGDASSSELGPTVTVPSRSEALSASDSSFIPQSTEEKPPKDSDADKEESRRLLREYYLKNPPTSLRQAFDDILAVEHATLTALAAEWGTEPPPPPRKLLPVDQETQSLQAEEHASAAVAQPETIPREPSHEASMEEIIENGRRWMLDEVMMCFRKYAERRSKLKILESHLDELCHQCFNVEDYNKVFHHYNFKVKMRKPDSADWTVRLYFAEVKEIFGRKYYFCCPLEPNENGHCYACLNQGVKDLKHPVTGGFEMGFTDATLFGYAEE</sequence>
<feature type="compositionally biased region" description="Basic and acidic residues" evidence="1">
    <location>
        <begin position="214"/>
        <end position="229"/>
    </location>
</feature>
<feature type="domain" description="DUF3615" evidence="2">
    <location>
        <begin position="329"/>
        <end position="429"/>
    </location>
</feature>
<organism evidence="3 4">
    <name type="scientific">Urochloa decumbens</name>
    <dbReference type="NCBI Taxonomy" id="240449"/>
    <lineage>
        <taxon>Eukaryota</taxon>
        <taxon>Viridiplantae</taxon>
        <taxon>Streptophyta</taxon>
        <taxon>Embryophyta</taxon>
        <taxon>Tracheophyta</taxon>
        <taxon>Spermatophyta</taxon>
        <taxon>Magnoliopsida</taxon>
        <taxon>Liliopsida</taxon>
        <taxon>Poales</taxon>
        <taxon>Poaceae</taxon>
        <taxon>PACMAD clade</taxon>
        <taxon>Panicoideae</taxon>
        <taxon>Panicodae</taxon>
        <taxon>Paniceae</taxon>
        <taxon>Melinidinae</taxon>
        <taxon>Urochloa</taxon>
    </lineage>
</organism>
<dbReference type="EMBL" id="OZ075135">
    <property type="protein sequence ID" value="CAL4998720.1"/>
    <property type="molecule type" value="Genomic_DNA"/>
</dbReference>
<feature type="region of interest" description="Disordered" evidence="1">
    <location>
        <begin position="156"/>
        <end position="229"/>
    </location>
</feature>